<evidence type="ECO:0000313" key="2">
    <source>
        <dbReference type="EMBL" id="CAF2073432.1"/>
    </source>
</evidence>
<organism evidence="2 3">
    <name type="scientific">Rotaria magnacalcarata</name>
    <dbReference type="NCBI Taxonomy" id="392030"/>
    <lineage>
        <taxon>Eukaryota</taxon>
        <taxon>Metazoa</taxon>
        <taxon>Spiralia</taxon>
        <taxon>Gnathifera</taxon>
        <taxon>Rotifera</taxon>
        <taxon>Eurotatoria</taxon>
        <taxon>Bdelloidea</taxon>
        <taxon>Philodinida</taxon>
        <taxon>Philodinidae</taxon>
        <taxon>Rotaria</taxon>
    </lineage>
</organism>
<proteinExistence type="predicted"/>
<feature type="compositionally biased region" description="Low complexity" evidence="1">
    <location>
        <begin position="13"/>
        <end position="31"/>
    </location>
</feature>
<protein>
    <submittedName>
        <fullName evidence="2">Uncharacterized protein</fullName>
    </submittedName>
</protein>
<evidence type="ECO:0000256" key="1">
    <source>
        <dbReference type="SAM" id="MobiDB-lite"/>
    </source>
</evidence>
<feature type="non-terminal residue" evidence="2">
    <location>
        <position position="1"/>
    </location>
</feature>
<sequence>GSSVTFKNKYSVNSLSGNETNTGSSSSAGWSKHSKRMFCGFDVSCCDFDVDEDFVEEQGVILIIDDPVDVAD</sequence>
<dbReference type="EMBL" id="CAJNRE010008479">
    <property type="protein sequence ID" value="CAF2073432.1"/>
    <property type="molecule type" value="Genomic_DNA"/>
</dbReference>
<comment type="caution">
    <text evidence="2">The sequence shown here is derived from an EMBL/GenBank/DDBJ whole genome shotgun (WGS) entry which is preliminary data.</text>
</comment>
<name>A0A816RHJ8_9BILA</name>
<evidence type="ECO:0000313" key="3">
    <source>
        <dbReference type="Proteomes" id="UP000663824"/>
    </source>
</evidence>
<reference evidence="2" key="1">
    <citation type="submission" date="2021-02" db="EMBL/GenBank/DDBJ databases">
        <authorList>
            <person name="Nowell W R."/>
        </authorList>
    </citation>
    <scope>NUCLEOTIDE SEQUENCE</scope>
</reference>
<dbReference type="AlphaFoldDB" id="A0A816RHJ8"/>
<accession>A0A816RHJ8</accession>
<gene>
    <name evidence="2" type="ORF">MBJ925_LOCUS17143</name>
</gene>
<dbReference type="Proteomes" id="UP000663824">
    <property type="component" value="Unassembled WGS sequence"/>
</dbReference>
<feature type="region of interest" description="Disordered" evidence="1">
    <location>
        <begin position="13"/>
        <end position="32"/>
    </location>
</feature>